<evidence type="ECO:0000313" key="2">
    <source>
        <dbReference type="EMBL" id="PSF35427.1"/>
    </source>
</evidence>
<comment type="caution">
    <text evidence="2">The sequence shown here is derived from an EMBL/GenBank/DDBJ whole genome shotgun (WGS) entry which is preliminary data.</text>
</comment>
<reference evidence="2 3" key="2">
    <citation type="submission" date="2018-03" db="EMBL/GenBank/DDBJ databases">
        <authorList>
            <person name="Keele B.F."/>
        </authorList>
    </citation>
    <scope>NUCLEOTIDE SEQUENCE [LARGE SCALE GENOMIC DNA]</scope>
    <source>
        <strain evidence="2 3">CCALA 016</strain>
    </source>
</reference>
<reference evidence="2 3" key="1">
    <citation type="submission" date="2018-03" db="EMBL/GenBank/DDBJ databases">
        <title>The ancient ancestry and fast evolution of plastids.</title>
        <authorList>
            <person name="Moore K.R."/>
            <person name="Magnabosco C."/>
            <person name="Momper L."/>
            <person name="Gold D.A."/>
            <person name="Bosak T."/>
            <person name="Fournier G.P."/>
        </authorList>
    </citation>
    <scope>NUCLEOTIDE SEQUENCE [LARGE SCALE GENOMIC DNA]</scope>
    <source>
        <strain evidence="2 3">CCALA 016</strain>
    </source>
</reference>
<evidence type="ECO:0000313" key="3">
    <source>
        <dbReference type="Proteomes" id="UP000239001"/>
    </source>
</evidence>
<protein>
    <submittedName>
        <fullName evidence="2">Uncharacterized protein</fullName>
    </submittedName>
</protein>
<proteinExistence type="predicted"/>
<dbReference type="AlphaFoldDB" id="A0A2T1LUX7"/>
<dbReference type="Proteomes" id="UP000239001">
    <property type="component" value="Unassembled WGS sequence"/>
</dbReference>
<sequence>MKIEKTIPDAQTRAKNVERWKEVCLMFDRLNAMLDEASAILEAEQKNNPYYQYRQRNKQEKSFLGEDQQTR</sequence>
<dbReference type="EMBL" id="PXOH01000020">
    <property type="protein sequence ID" value="PSF35427.1"/>
    <property type="molecule type" value="Genomic_DNA"/>
</dbReference>
<feature type="region of interest" description="Disordered" evidence="1">
    <location>
        <begin position="48"/>
        <end position="71"/>
    </location>
</feature>
<dbReference type="OrthoDB" id="574284at2"/>
<feature type="compositionally biased region" description="Basic and acidic residues" evidence="1">
    <location>
        <begin position="57"/>
        <end position="71"/>
    </location>
</feature>
<gene>
    <name evidence="2" type="ORF">C7H19_16740</name>
</gene>
<keyword evidence="3" id="KW-1185">Reference proteome</keyword>
<name>A0A2T1LUX7_9CHRO</name>
<accession>A0A2T1LUX7</accession>
<evidence type="ECO:0000256" key="1">
    <source>
        <dbReference type="SAM" id="MobiDB-lite"/>
    </source>
</evidence>
<organism evidence="2 3">
    <name type="scientific">Aphanothece hegewaldii CCALA 016</name>
    <dbReference type="NCBI Taxonomy" id="2107694"/>
    <lineage>
        <taxon>Bacteria</taxon>
        <taxon>Bacillati</taxon>
        <taxon>Cyanobacteriota</taxon>
        <taxon>Cyanophyceae</taxon>
        <taxon>Oscillatoriophycideae</taxon>
        <taxon>Chroococcales</taxon>
        <taxon>Aphanothecaceae</taxon>
        <taxon>Aphanothece</taxon>
    </lineage>
</organism>